<dbReference type="Proteomes" id="UP001152484">
    <property type="component" value="Unassembled WGS sequence"/>
</dbReference>
<protein>
    <recommendedName>
        <fullName evidence="2">CCHC-type domain-containing protein</fullName>
    </recommendedName>
</protein>
<dbReference type="GO" id="GO:0003676">
    <property type="term" value="F:nucleic acid binding"/>
    <property type="evidence" value="ECO:0007669"/>
    <property type="project" value="InterPro"/>
</dbReference>
<organism evidence="3 4">
    <name type="scientific">Cuscuta europaea</name>
    <name type="common">European dodder</name>
    <dbReference type="NCBI Taxonomy" id="41803"/>
    <lineage>
        <taxon>Eukaryota</taxon>
        <taxon>Viridiplantae</taxon>
        <taxon>Streptophyta</taxon>
        <taxon>Embryophyta</taxon>
        <taxon>Tracheophyta</taxon>
        <taxon>Spermatophyta</taxon>
        <taxon>Magnoliopsida</taxon>
        <taxon>eudicotyledons</taxon>
        <taxon>Gunneridae</taxon>
        <taxon>Pentapetalae</taxon>
        <taxon>asterids</taxon>
        <taxon>lamiids</taxon>
        <taxon>Solanales</taxon>
        <taxon>Convolvulaceae</taxon>
        <taxon>Cuscuteae</taxon>
        <taxon>Cuscuta</taxon>
        <taxon>Cuscuta subgen. Cuscuta</taxon>
    </lineage>
</organism>
<dbReference type="InterPro" id="IPR054722">
    <property type="entry name" value="PolX-like_BBD"/>
</dbReference>
<dbReference type="SUPFAM" id="SSF57756">
    <property type="entry name" value="Retrovirus zinc finger-like domains"/>
    <property type="match status" value="1"/>
</dbReference>
<dbReference type="EMBL" id="CAMAPE010000033">
    <property type="protein sequence ID" value="CAH9095468.1"/>
    <property type="molecule type" value="Genomic_DNA"/>
</dbReference>
<keyword evidence="4" id="KW-1185">Reference proteome</keyword>
<dbReference type="Pfam" id="PF22936">
    <property type="entry name" value="Pol_BBD"/>
    <property type="match status" value="1"/>
</dbReference>
<dbReference type="Gene3D" id="4.10.60.10">
    <property type="entry name" value="Zinc finger, CCHC-type"/>
    <property type="match status" value="1"/>
</dbReference>
<dbReference type="PANTHER" id="PTHR47592">
    <property type="entry name" value="PBF68 PROTEIN"/>
    <property type="match status" value="1"/>
</dbReference>
<keyword evidence="1" id="KW-0863">Zinc-finger</keyword>
<dbReference type="Pfam" id="PF00098">
    <property type="entry name" value="zf-CCHC"/>
    <property type="match status" value="1"/>
</dbReference>
<dbReference type="InterPro" id="IPR025724">
    <property type="entry name" value="GAG-pre-integrase_dom"/>
</dbReference>
<dbReference type="InterPro" id="IPR036875">
    <property type="entry name" value="Znf_CCHC_sf"/>
</dbReference>
<dbReference type="InterPro" id="IPR001878">
    <property type="entry name" value="Znf_CCHC"/>
</dbReference>
<feature type="non-terminal residue" evidence="3">
    <location>
        <position position="1"/>
    </location>
</feature>
<sequence length="376" mass="42343">MAGGSQPITHSEISLGLEIPELTSDNYKVWRERVLLHLGCMDIDYAIRKDEPPAVNAQSTPAEIALYERWERSNRLSVMFIKTKISPGIRGSVDQHKNVNDLLKAIDDQFVTSEKALASTLILKFSSLRLTTVKGVRKHIKNKFDKSRTTTSKSKGKGKMLPKADIKKVQKCYFCKKKGHMKKDCAKFKKWLENKGNLSSFVCHESNMCDVNTNSRWIDSGSTIHVANSLQGMQNLRKPVGSEQSILSGNKMGSHVEAIGTCTLILSSGFVLTLEKTFYVPSFSRNWISISRLVPFGVSFNFKNKVIELFNKSTFVGKGTLSDGLYRIDLQNDATLNSFHLHTGSKRSSVDENSSMLWHRRLGHISIERIKRLVND</sequence>
<feature type="domain" description="CCHC-type" evidence="2">
    <location>
        <begin position="171"/>
        <end position="185"/>
    </location>
</feature>
<dbReference type="SMART" id="SM00343">
    <property type="entry name" value="ZnF_C2HC"/>
    <property type="match status" value="1"/>
</dbReference>
<evidence type="ECO:0000259" key="2">
    <source>
        <dbReference type="PROSITE" id="PS50158"/>
    </source>
</evidence>
<dbReference type="PROSITE" id="PS50158">
    <property type="entry name" value="ZF_CCHC"/>
    <property type="match status" value="1"/>
</dbReference>
<dbReference type="OrthoDB" id="1645289at2759"/>
<keyword evidence="1" id="KW-0862">Zinc</keyword>
<dbReference type="AlphaFoldDB" id="A0A9P0ZD05"/>
<gene>
    <name evidence="3" type="ORF">CEURO_LOCUS13124</name>
</gene>
<evidence type="ECO:0000256" key="1">
    <source>
        <dbReference type="PROSITE-ProRule" id="PRU00047"/>
    </source>
</evidence>
<dbReference type="Pfam" id="PF13976">
    <property type="entry name" value="gag_pre-integrs"/>
    <property type="match status" value="1"/>
</dbReference>
<proteinExistence type="predicted"/>
<comment type="caution">
    <text evidence="3">The sequence shown here is derived from an EMBL/GenBank/DDBJ whole genome shotgun (WGS) entry which is preliminary data.</text>
</comment>
<dbReference type="PANTHER" id="PTHR47592:SF24">
    <property type="entry name" value="BNACNNG30200D PROTEIN"/>
    <property type="match status" value="1"/>
</dbReference>
<evidence type="ECO:0000313" key="4">
    <source>
        <dbReference type="Proteomes" id="UP001152484"/>
    </source>
</evidence>
<evidence type="ECO:0000313" key="3">
    <source>
        <dbReference type="EMBL" id="CAH9095468.1"/>
    </source>
</evidence>
<name>A0A9P0ZD05_CUSEU</name>
<accession>A0A9P0ZD05</accession>
<reference evidence="3" key="1">
    <citation type="submission" date="2022-07" db="EMBL/GenBank/DDBJ databases">
        <authorList>
            <person name="Macas J."/>
            <person name="Novak P."/>
            <person name="Neumann P."/>
        </authorList>
    </citation>
    <scope>NUCLEOTIDE SEQUENCE</scope>
</reference>
<dbReference type="GO" id="GO:0008270">
    <property type="term" value="F:zinc ion binding"/>
    <property type="evidence" value="ECO:0007669"/>
    <property type="project" value="UniProtKB-KW"/>
</dbReference>
<keyword evidence="1" id="KW-0479">Metal-binding</keyword>